<keyword evidence="2" id="KW-0808">Transferase</keyword>
<dbReference type="Pfam" id="PF01467">
    <property type="entry name" value="CTP_transf_like"/>
    <property type="match status" value="1"/>
</dbReference>
<name>A0A7V8FW22_9BURK</name>
<dbReference type="EMBL" id="WNDX01000072">
    <property type="protein sequence ID" value="KAF1042875.1"/>
    <property type="molecule type" value="Genomic_DNA"/>
</dbReference>
<dbReference type="Gene3D" id="3.40.50.620">
    <property type="entry name" value="HUPs"/>
    <property type="match status" value="1"/>
</dbReference>
<dbReference type="InterPro" id="IPR004821">
    <property type="entry name" value="Cyt_trans-like"/>
</dbReference>
<dbReference type="AlphaFoldDB" id="A0A7V8FW22"/>
<proteinExistence type="predicted"/>
<evidence type="ECO:0000259" key="1">
    <source>
        <dbReference type="Pfam" id="PF01467"/>
    </source>
</evidence>
<sequence length="188" mass="21187">MGVFFGTFNPIHRTHLELMRKAIEERSLTKVYIHCTNIPKLHSKALAQGEIEIARFEHGMRIYEKTARADVHANYFPTGRKFYEYETRLEMMRLAIVEAGLGEQVEVLDMAELYGKGGFYPILSQIKHMHPGAPIHGIHGSDLGGMWVRSIYDESGWIYPVPVVRKDGVSATAIRNGATGMTTPPSRT</sequence>
<keyword evidence="2" id="KW-0548">Nucleotidyltransferase</keyword>
<reference evidence="3" key="1">
    <citation type="journal article" date="2020" name="MBio">
        <title>Horizontal gene transfer to a defensive symbiont with a reduced genome amongst a multipartite beetle microbiome.</title>
        <authorList>
            <person name="Waterworth S.C."/>
            <person name="Florez L.V."/>
            <person name="Rees E.R."/>
            <person name="Hertweck C."/>
            <person name="Kaltenpoth M."/>
            <person name="Kwan J.C."/>
        </authorList>
    </citation>
    <scope>NUCLEOTIDE SEQUENCE [LARGE SCALE GENOMIC DNA]</scope>
</reference>
<evidence type="ECO:0000313" key="3">
    <source>
        <dbReference type="Proteomes" id="UP000462435"/>
    </source>
</evidence>
<protein>
    <submittedName>
        <fullName evidence="2">Nicotinate-nucleotide adenylyltransferase</fullName>
    </submittedName>
</protein>
<accession>A0A7V8FW22</accession>
<comment type="caution">
    <text evidence="2">The sequence shown here is derived from an EMBL/GenBank/DDBJ whole genome shotgun (WGS) entry which is preliminary data.</text>
</comment>
<evidence type="ECO:0000313" key="2">
    <source>
        <dbReference type="EMBL" id="KAF1042875.1"/>
    </source>
</evidence>
<dbReference type="SUPFAM" id="SSF52374">
    <property type="entry name" value="Nucleotidylyl transferase"/>
    <property type="match status" value="1"/>
</dbReference>
<dbReference type="GO" id="GO:0016779">
    <property type="term" value="F:nucleotidyltransferase activity"/>
    <property type="evidence" value="ECO:0007669"/>
    <property type="project" value="UniProtKB-KW"/>
</dbReference>
<dbReference type="Proteomes" id="UP000462435">
    <property type="component" value="Unassembled WGS sequence"/>
</dbReference>
<dbReference type="InterPro" id="IPR014729">
    <property type="entry name" value="Rossmann-like_a/b/a_fold"/>
</dbReference>
<gene>
    <name evidence="2" type="primary">nadD_2</name>
    <name evidence="2" type="ORF">GAK35_02496</name>
</gene>
<organism evidence="2 3">
    <name type="scientific">Herbaspirillum frisingense</name>
    <dbReference type="NCBI Taxonomy" id="92645"/>
    <lineage>
        <taxon>Bacteria</taxon>
        <taxon>Pseudomonadati</taxon>
        <taxon>Pseudomonadota</taxon>
        <taxon>Betaproteobacteria</taxon>
        <taxon>Burkholderiales</taxon>
        <taxon>Oxalobacteraceae</taxon>
        <taxon>Herbaspirillum</taxon>
    </lineage>
</organism>
<feature type="domain" description="Cytidyltransferase-like" evidence="1">
    <location>
        <begin position="3"/>
        <end position="44"/>
    </location>
</feature>